<dbReference type="OrthoDB" id="3233595at2759"/>
<dbReference type="PANTHER" id="PTHR45348:SF2">
    <property type="entry name" value="ZINC-TYPE ALCOHOL DEHYDROGENASE-LIKE PROTEIN C2E1P3.01"/>
    <property type="match status" value="1"/>
</dbReference>
<evidence type="ECO:0000259" key="1">
    <source>
        <dbReference type="SMART" id="SM00829"/>
    </source>
</evidence>
<dbReference type="InterPro" id="IPR047122">
    <property type="entry name" value="Trans-enoyl_RdTase-like"/>
</dbReference>
<dbReference type="SUPFAM" id="SSF51735">
    <property type="entry name" value="NAD(P)-binding Rossmann-fold domains"/>
    <property type="match status" value="1"/>
</dbReference>
<evidence type="ECO:0000313" key="3">
    <source>
        <dbReference type="Proteomes" id="UP000886523"/>
    </source>
</evidence>
<comment type="caution">
    <text evidence="2">The sequence shown here is derived from an EMBL/GenBank/DDBJ whole genome shotgun (WGS) entry which is preliminary data.</text>
</comment>
<dbReference type="InterPro" id="IPR036291">
    <property type="entry name" value="NAD(P)-bd_dom_sf"/>
</dbReference>
<reference evidence="2" key="1">
    <citation type="journal article" date="2020" name="Nat. Commun.">
        <title>Large-scale genome sequencing of mycorrhizal fungi provides insights into the early evolution of symbiotic traits.</title>
        <authorList>
            <person name="Miyauchi S."/>
            <person name="Kiss E."/>
            <person name="Kuo A."/>
            <person name="Drula E."/>
            <person name="Kohler A."/>
            <person name="Sanchez-Garcia M."/>
            <person name="Morin E."/>
            <person name="Andreopoulos B."/>
            <person name="Barry K.W."/>
            <person name="Bonito G."/>
            <person name="Buee M."/>
            <person name="Carver A."/>
            <person name="Chen C."/>
            <person name="Cichocki N."/>
            <person name="Clum A."/>
            <person name="Culley D."/>
            <person name="Crous P.W."/>
            <person name="Fauchery L."/>
            <person name="Girlanda M."/>
            <person name="Hayes R.D."/>
            <person name="Keri Z."/>
            <person name="LaButti K."/>
            <person name="Lipzen A."/>
            <person name="Lombard V."/>
            <person name="Magnuson J."/>
            <person name="Maillard F."/>
            <person name="Murat C."/>
            <person name="Nolan M."/>
            <person name="Ohm R.A."/>
            <person name="Pangilinan J."/>
            <person name="Pereira M.F."/>
            <person name="Perotto S."/>
            <person name="Peter M."/>
            <person name="Pfister S."/>
            <person name="Riley R."/>
            <person name="Sitrit Y."/>
            <person name="Stielow J.B."/>
            <person name="Szollosi G."/>
            <person name="Zifcakova L."/>
            <person name="Stursova M."/>
            <person name="Spatafora J.W."/>
            <person name="Tedersoo L."/>
            <person name="Vaario L.M."/>
            <person name="Yamada A."/>
            <person name="Yan M."/>
            <person name="Wang P."/>
            <person name="Xu J."/>
            <person name="Bruns T."/>
            <person name="Baldrian P."/>
            <person name="Vilgalys R."/>
            <person name="Dunand C."/>
            <person name="Henrissat B."/>
            <person name="Grigoriev I.V."/>
            <person name="Hibbett D."/>
            <person name="Nagy L.G."/>
            <person name="Martin F.M."/>
        </authorList>
    </citation>
    <scope>NUCLEOTIDE SEQUENCE</scope>
    <source>
        <strain evidence="2">UP504</strain>
    </source>
</reference>
<sequence>MAAKTHLALLQEEPKGPLIVRSVPTVSPGKGQIQIKVKAASLNPIDYKQFAYAYVSDKFPYIGGGDLGGIVTQVGEGVTHVKEGDHVCNAVFNFIEPMSCSAFQEYSTCDANPAVKIPDTVSFSQAATIPITFYTALVGLCFPTLLNLRWPGDPFPTPNPTPILVWGAGSGIGRHCVQILKAANYSHIIATASPHRFNDVKSVGAKAVFNYQDADVVEQIQNYLGDEKLLYGYDAISTPASLVPLVKIISPGGTLATVTPQGQDILPFEGADIKRARTFLAVILKPEGRAFGRKCGEYLQKILEDGPYSFISYREFSGGLAGGGVQKGADMLRLNENHGDKIVIPDI</sequence>
<gene>
    <name evidence="2" type="ORF">BS47DRAFT_705926</name>
</gene>
<dbReference type="PANTHER" id="PTHR45348">
    <property type="entry name" value="HYPOTHETICAL OXIDOREDUCTASE (EUROFUNG)"/>
    <property type="match status" value="1"/>
</dbReference>
<dbReference type="InterPro" id="IPR020843">
    <property type="entry name" value="ER"/>
</dbReference>
<proteinExistence type="predicted"/>
<dbReference type="SMART" id="SM00829">
    <property type="entry name" value="PKS_ER"/>
    <property type="match status" value="1"/>
</dbReference>
<dbReference type="Gene3D" id="3.40.50.720">
    <property type="entry name" value="NAD(P)-binding Rossmann-like Domain"/>
    <property type="match status" value="1"/>
</dbReference>
<dbReference type="InterPro" id="IPR013149">
    <property type="entry name" value="ADH-like_C"/>
</dbReference>
<protein>
    <recommendedName>
        <fullName evidence="1">Enoyl reductase (ER) domain-containing protein</fullName>
    </recommendedName>
</protein>
<dbReference type="CDD" id="cd08249">
    <property type="entry name" value="enoyl_reductase_like"/>
    <property type="match status" value="1"/>
</dbReference>
<name>A0A9P6B1T6_9AGAM</name>
<dbReference type="GO" id="GO:0016651">
    <property type="term" value="F:oxidoreductase activity, acting on NAD(P)H"/>
    <property type="evidence" value="ECO:0007669"/>
    <property type="project" value="InterPro"/>
</dbReference>
<dbReference type="Gene3D" id="3.90.180.10">
    <property type="entry name" value="Medium-chain alcohol dehydrogenases, catalytic domain"/>
    <property type="match status" value="1"/>
</dbReference>
<dbReference type="EMBL" id="MU128943">
    <property type="protein sequence ID" value="KAF9516138.1"/>
    <property type="molecule type" value="Genomic_DNA"/>
</dbReference>
<dbReference type="InterPro" id="IPR011032">
    <property type="entry name" value="GroES-like_sf"/>
</dbReference>
<dbReference type="Pfam" id="PF08240">
    <property type="entry name" value="ADH_N"/>
    <property type="match status" value="1"/>
</dbReference>
<feature type="domain" description="Enoyl reductase (ER)" evidence="1">
    <location>
        <begin position="16"/>
        <end position="344"/>
    </location>
</feature>
<dbReference type="Pfam" id="PF00107">
    <property type="entry name" value="ADH_zinc_N"/>
    <property type="match status" value="1"/>
</dbReference>
<keyword evidence="3" id="KW-1185">Reference proteome</keyword>
<dbReference type="AlphaFoldDB" id="A0A9P6B1T6"/>
<dbReference type="SUPFAM" id="SSF50129">
    <property type="entry name" value="GroES-like"/>
    <property type="match status" value="1"/>
</dbReference>
<dbReference type="InterPro" id="IPR013154">
    <property type="entry name" value="ADH-like_N"/>
</dbReference>
<organism evidence="2 3">
    <name type="scientific">Hydnum rufescens UP504</name>
    <dbReference type="NCBI Taxonomy" id="1448309"/>
    <lineage>
        <taxon>Eukaryota</taxon>
        <taxon>Fungi</taxon>
        <taxon>Dikarya</taxon>
        <taxon>Basidiomycota</taxon>
        <taxon>Agaricomycotina</taxon>
        <taxon>Agaricomycetes</taxon>
        <taxon>Cantharellales</taxon>
        <taxon>Hydnaceae</taxon>
        <taxon>Hydnum</taxon>
    </lineage>
</organism>
<dbReference type="Proteomes" id="UP000886523">
    <property type="component" value="Unassembled WGS sequence"/>
</dbReference>
<accession>A0A9P6B1T6</accession>
<evidence type="ECO:0000313" key="2">
    <source>
        <dbReference type="EMBL" id="KAF9516138.1"/>
    </source>
</evidence>